<sequence>MSETNTQPNSFTDKKNIMWVLLSGAMATMFIVLLFTPGGSDANSTLSVYSAMLWCGIFLATVFRYINKNGWIGFIVGSVIGMLIQMLSVMFV</sequence>
<dbReference type="Proteomes" id="UP000175691">
    <property type="component" value="Unassembled WGS sequence"/>
</dbReference>
<keyword evidence="1" id="KW-0812">Transmembrane</keyword>
<feature type="transmembrane region" description="Helical" evidence="1">
    <location>
        <begin position="17"/>
        <end position="36"/>
    </location>
</feature>
<keyword evidence="1" id="KW-0472">Membrane</keyword>
<gene>
    <name evidence="2" type="ORF">BFC18_07330</name>
</gene>
<keyword evidence="3" id="KW-1185">Reference proteome</keyword>
<proteinExistence type="predicted"/>
<dbReference type="STRING" id="1656094.BFC18_07330"/>
<organism evidence="2 3">
    <name type="scientific">Alteromonas confluentis</name>
    <dbReference type="NCBI Taxonomy" id="1656094"/>
    <lineage>
        <taxon>Bacteria</taxon>
        <taxon>Pseudomonadati</taxon>
        <taxon>Pseudomonadota</taxon>
        <taxon>Gammaproteobacteria</taxon>
        <taxon>Alteromonadales</taxon>
        <taxon>Alteromonadaceae</taxon>
        <taxon>Alteromonas/Salinimonas group</taxon>
        <taxon>Alteromonas</taxon>
    </lineage>
</organism>
<keyword evidence="1" id="KW-1133">Transmembrane helix</keyword>
<feature type="transmembrane region" description="Helical" evidence="1">
    <location>
        <begin position="72"/>
        <end position="91"/>
    </location>
</feature>
<reference evidence="2 3" key="1">
    <citation type="submission" date="2016-08" db="EMBL/GenBank/DDBJ databases">
        <authorList>
            <person name="Seilhamer J.J."/>
        </authorList>
    </citation>
    <scope>NUCLEOTIDE SEQUENCE [LARGE SCALE GENOMIC DNA]</scope>
    <source>
        <strain evidence="2 3">KCTC 42603</strain>
    </source>
</reference>
<name>A0A1E7ZDF3_9ALTE</name>
<dbReference type="RefSeq" id="WP_070124389.1">
    <property type="nucleotide sequence ID" value="NZ_MDHN01000013.1"/>
</dbReference>
<protein>
    <submittedName>
        <fullName evidence="2">Uncharacterized protein</fullName>
    </submittedName>
</protein>
<evidence type="ECO:0000256" key="1">
    <source>
        <dbReference type="SAM" id="Phobius"/>
    </source>
</evidence>
<accession>A0A1E7ZDF3</accession>
<feature type="transmembrane region" description="Helical" evidence="1">
    <location>
        <begin position="48"/>
        <end position="66"/>
    </location>
</feature>
<dbReference type="AlphaFoldDB" id="A0A1E7ZDF3"/>
<dbReference type="EMBL" id="MDHN01000013">
    <property type="protein sequence ID" value="OFC71539.1"/>
    <property type="molecule type" value="Genomic_DNA"/>
</dbReference>
<evidence type="ECO:0000313" key="2">
    <source>
        <dbReference type="EMBL" id="OFC71539.1"/>
    </source>
</evidence>
<evidence type="ECO:0000313" key="3">
    <source>
        <dbReference type="Proteomes" id="UP000175691"/>
    </source>
</evidence>
<dbReference type="OrthoDB" id="6322300at2"/>
<comment type="caution">
    <text evidence="2">The sequence shown here is derived from an EMBL/GenBank/DDBJ whole genome shotgun (WGS) entry which is preliminary data.</text>
</comment>